<dbReference type="Proteomes" id="UP000001307">
    <property type="component" value="Unassembled WGS sequence"/>
</dbReference>
<dbReference type="Proteomes" id="UP000011014">
    <property type="component" value="Unassembled WGS sequence"/>
</dbReference>
<dbReference type="SUPFAM" id="SSF52768">
    <property type="entry name" value="Arginase/deacetylase"/>
    <property type="match status" value="1"/>
</dbReference>
<comment type="similarity">
    <text evidence="5">Belongs to the histone deacetylase family. HD type 1 subfamily.</text>
</comment>
<dbReference type="EMBL" id="FN653024">
    <property type="protein sequence ID" value="CBY23728.1"/>
    <property type="molecule type" value="Genomic_DNA"/>
</dbReference>
<dbReference type="PRINTS" id="PR01271">
    <property type="entry name" value="HISDACETLASE"/>
</dbReference>
<evidence type="ECO:0000259" key="22">
    <source>
        <dbReference type="Pfam" id="PF00850"/>
    </source>
</evidence>
<keyword evidence="15" id="KW-0539">Nucleus</keyword>
<keyword evidence="10" id="KW-0479">Metal-binding</keyword>
<evidence type="ECO:0000256" key="6">
    <source>
        <dbReference type="ARBA" id="ARBA00012111"/>
    </source>
</evidence>
<keyword evidence="25" id="KW-1185">Reference proteome</keyword>
<keyword evidence="13" id="KW-0805">Transcription regulation</keyword>
<comment type="catalytic activity">
    <reaction evidence="20">
        <text>N(6)-(2E)-butenoyl-L-lysyl-[protein] + H2O = (2E)-2-butenoate + L-lysyl-[protein]</text>
        <dbReference type="Rhea" id="RHEA:69172"/>
        <dbReference type="Rhea" id="RHEA-COMP:9752"/>
        <dbReference type="Rhea" id="RHEA-COMP:13707"/>
        <dbReference type="ChEBI" id="CHEBI:15377"/>
        <dbReference type="ChEBI" id="CHEBI:29969"/>
        <dbReference type="ChEBI" id="CHEBI:35899"/>
        <dbReference type="ChEBI" id="CHEBI:137954"/>
    </reaction>
    <physiologicalReaction direction="left-to-right" evidence="20">
        <dbReference type="Rhea" id="RHEA:69173"/>
    </physiologicalReaction>
</comment>
<sequence>MERAELIEKQIKLSPCKSPKRFIQTGLIYPSDAELELIDDTIKTKDRCQMTYSLIKSYGLLNRLHIHRVDLCPANAMSLAHSPHYLLALQKSKDEKFDEEFGLAYDCPPRNDLLERASLIAGTSLTAARLLIEKKRKIVLNWCGGWHHAFEKKATGFCYINDIVIAIKTLQTFSKKILYIDLDLHHGDAVETYFKNSEVLTISVHHYAVGFFPGTGGPNDTDKATFAVNIPLPEQVGDVDWVSLTKYSLKKAFSVYNPDFVVCQAGGDALFNDPHKSLRITQQGYLDIIQYLISTSCPLLILGGGGYNVPATAKLWTRITALCSYIKIPDELPDEDEFYLEYFPDTSLKESTTSETAKKVCVEDYAAITKHIDEVFENITRFYKEKSPLKRLAKPAFRAKRRKLCFENE</sequence>
<evidence type="ECO:0000256" key="19">
    <source>
        <dbReference type="ARBA" id="ARBA00049136"/>
    </source>
</evidence>
<protein>
    <recommendedName>
        <fullName evidence="16">Histone deacetylase 8</fullName>
        <ecNumber evidence="6">3.5.1.98</ecNumber>
    </recommendedName>
    <alternativeName>
        <fullName evidence="17">Protein deacetylase HDAC8</fullName>
    </alternativeName>
    <alternativeName>
        <fullName evidence="18">Protein decrotonylase HDAC8</fullName>
    </alternativeName>
</protein>
<dbReference type="GO" id="GO:0005737">
    <property type="term" value="C:cytoplasm"/>
    <property type="evidence" value="ECO:0007669"/>
    <property type="project" value="UniProtKB-SubCell"/>
</dbReference>
<name>E4X3U0_OIKDI</name>
<dbReference type="Gene3D" id="3.40.800.20">
    <property type="entry name" value="Histone deacetylase domain"/>
    <property type="match status" value="1"/>
</dbReference>
<evidence type="ECO:0000256" key="1">
    <source>
        <dbReference type="ARBA" id="ARBA00001968"/>
    </source>
</evidence>
<dbReference type="InParanoid" id="E4X3U0"/>
<evidence type="ECO:0000313" key="25">
    <source>
        <dbReference type="Proteomes" id="UP000001307"/>
    </source>
</evidence>
<dbReference type="EMBL" id="FN654959">
    <property type="protein sequence ID" value="CBY37377.1"/>
    <property type="molecule type" value="Genomic_DNA"/>
</dbReference>
<dbReference type="InterPro" id="IPR023696">
    <property type="entry name" value="Ureohydrolase_dom_sf"/>
</dbReference>
<dbReference type="AlphaFoldDB" id="E4X3U0"/>
<evidence type="ECO:0000256" key="2">
    <source>
        <dbReference type="ARBA" id="ARBA00004123"/>
    </source>
</evidence>
<evidence type="ECO:0000256" key="12">
    <source>
        <dbReference type="ARBA" id="ARBA00022853"/>
    </source>
</evidence>
<evidence type="ECO:0000256" key="20">
    <source>
        <dbReference type="ARBA" id="ARBA00049193"/>
    </source>
</evidence>
<comment type="catalytic activity">
    <reaction evidence="21">
        <text>N(6)-acetyl-L-lysyl-[histone] + H2O = L-lysyl-[histone] + acetate</text>
        <dbReference type="Rhea" id="RHEA:58196"/>
        <dbReference type="Rhea" id="RHEA-COMP:9845"/>
        <dbReference type="Rhea" id="RHEA-COMP:11338"/>
        <dbReference type="ChEBI" id="CHEBI:15377"/>
        <dbReference type="ChEBI" id="CHEBI:29969"/>
        <dbReference type="ChEBI" id="CHEBI:30089"/>
        <dbReference type="ChEBI" id="CHEBI:61930"/>
        <dbReference type="EC" id="3.5.1.98"/>
    </reaction>
    <physiologicalReaction direction="left-to-right" evidence="21">
        <dbReference type="Rhea" id="RHEA:58197"/>
    </physiologicalReaction>
</comment>
<dbReference type="PRINTS" id="PR01270">
    <property type="entry name" value="HDASUPER"/>
</dbReference>
<proteinExistence type="inferred from homology"/>
<dbReference type="InterPro" id="IPR000286">
    <property type="entry name" value="HDACs"/>
</dbReference>
<comment type="cofactor">
    <cofactor evidence="1">
        <name>a divalent metal cation</name>
        <dbReference type="ChEBI" id="CHEBI:60240"/>
    </cofactor>
</comment>
<dbReference type="GO" id="GO:0046872">
    <property type="term" value="F:metal ion binding"/>
    <property type="evidence" value="ECO:0007669"/>
    <property type="project" value="UniProtKB-KW"/>
</dbReference>
<organism evidence="23">
    <name type="scientific">Oikopleura dioica</name>
    <name type="common">Tunicate</name>
    <dbReference type="NCBI Taxonomy" id="34765"/>
    <lineage>
        <taxon>Eukaryota</taxon>
        <taxon>Metazoa</taxon>
        <taxon>Chordata</taxon>
        <taxon>Tunicata</taxon>
        <taxon>Appendicularia</taxon>
        <taxon>Copelata</taxon>
        <taxon>Oikopleuridae</taxon>
        <taxon>Oikopleura</taxon>
    </lineage>
</organism>
<evidence type="ECO:0000256" key="18">
    <source>
        <dbReference type="ARBA" id="ARBA00042783"/>
    </source>
</evidence>
<dbReference type="PANTHER" id="PTHR10625">
    <property type="entry name" value="HISTONE DEACETYLASE HDAC1-RELATED"/>
    <property type="match status" value="1"/>
</dbReference>
<evidence type="ECO:0000313" key="23">
    <source>
        <dbReference type="EMBL" id="CBY23728.1"/>
    </source>
</evidence>
<evidence type="ECO:0000256" key="17">
    <source>
        <dbReference type="ARBA" id="ARBA00041964"/>
    </source>
</evidence>
<feature type="domain" description="Histone deacetylase" evidence="22">
    <location>
        <begin position="44"/>
        <end position="321"/>
    </location>
</feature>
<evidence type="ECO:0000256" key="21">
    <source>
        <dbReference type="ARBA" id="ARBA00049416"/>
    </source>
</evidence>
<dbReference type="GO" id="GO:0005694">
    <property type="term" value="C:chromosome"/>
    <property type="evidence" value="ECO:0007669"/>
    <property type="project" value="UniProtKB-SubCell"/>
</dbReference>
<evidence type="ECO:0000256" key="16">
    <source>
        <dbReference type="ARBA" id="ARBA00040347"/>
    </source>
</evidence>
<comment type="catalytic activity">
    <reaction evidence="19">
        <text>N(6)-acetyl-L-lysyl-[protein] + H2O = L-lysyl-[protein] + acetate</text>
        <dbReference type="Rhea" id="RHEA:58108"/>
        <dbReference type="Rhea" id="RHEA-COMP:9752"/>
        <dbReference type="Rhea" id="RHEA-COMP:10731"/>
        <dbReference type="ChEBI" id="CHEBI:15377"/>
        <dbReference type="ChEBI" id="CHEBI:29969"/>
        <dbReference type="ChEBI" id="CHEBI:30089"/>
        <dbReference type="ChEBI" id="CHEBI:61930"/>
    </reaction>
    <physiologicalReaction direction="left-to-right" evidence="19">
        <dbReference type="Rhea" id="RHEA:58109"/>
    </physiologicalReaction>
</comment>
<evidence type="ECO:0000256" key="11">
    <source>
        <dbReference type="ARBA" id="ARBA00022801"/>
    </source>
</evidence>
<dbReference type="PANTHER" id="PTHR10625:SF14">
    <property type="entry name" value="HISTONE DEACETYLASE 8"/>
    <property type="match status" value="1"/>
</dbReference>
<evidence type="ECO:0000313" key="24">
    <source>
        <dbReference type="EMBL" id="CBY37377.1"/>
    </source>
</evidence>
<keyword evidence="11" id="KW-0378">Hydrolase</keyword>
<dbReference type="EC" id="3.5.1.98" evidence="6"/>
<keyword evidence="8" id="KW-0963">Cytoplasm</keyword>
<comment type="subcellular location">
    <subcellularLocation>
        <location evidence="3">Chromosome</location>
    </subcellularLocation>
    <subcellularLocation>
        <location evidence="4">Cytoplasm</location>
    </subcellularLocation>
    <subcellularLocation>
        <location evidence="2">Nucleus</location>
    </subcellularLocation>
</comment>
<keyword evidence="7" id="KW-0158">Chromosome</keyword>
<evidence type="ECO:0000256" key="13">
    <source>
        <dbReference type="ARBA" id="ARBA00023015"/>
    </source>
</evidence>
<dbReference type="Pfam" id="PF00850">
    <property type="entry name" value="Hist_deacetyl"/>
    <property type="match status" value="1"/>
</dbReference>
<dbReference type="InterPro" id="IPR023801">
    <property type="entry name" value="His_deacetylse_dom"/>
</dbReference>
<evidence type="ECO:0000256" key="3">
    <source>
        <dbReference type="ARBA" id="ARBA00004286"/>
    </source>
</evidence>
<evidence type="ECO:0000256" key="7">
    <source>
        <dbReference type="ARBA" id="ARBA00022454"/>
    </source>
</evidence>
<keyword evidence="9" id="KW-0678">Repressor</keyword>
<accession>E4X3U0</accession>
<keyword evidence="14" id="KW-0804">Transcription</keyword>
<evidence type="ECO:0000256" key="4">
    <source>
        <dbReference type="ARBA" id="ARBA00004496"/>
    </source>
</evidence>
<dbReference type="InterPro" id="IPR003084">
    <property type="entry name" value="HDAC_I/II"/>
</dbReference>
<gene>
    <name evidence="23" type="ORF">GSOID_T00001050001</name>
    <name evidence="24" type="ORF">GSOID_T00030479001</name>
</gene>
<reference evidence="23" key="1">
    <citation type="journal article" date="2010" name="Science">
        <title>Plasticity of animal genome architecture unmasked by rapid evolution of a pelagic tunicate.</title>
        <authorList>
            <person name="Denoeud F."/>
            <person name="Henriet S."/>
            <person name="Mungpakdee S."/>
            <person name="Aury J.M."/>
            <person name="Da Silva C."/>
            <person name="Brinkmann H."/>
            <person name="Mikhaleva J."/>
            <person name="Olsen L.C."/>
            <person name="Jubin C."/>
            <person name="Canestro C."/>
            <person name="Bouquet J.M."/>
            <person name="Danks G."/>
            <person name="Poulain J."/>
            <person name="Campsteijn C."/>
            <person name="Adamski M."/>
            <person name="Cross I."/>
            <person name="Yadetie F."/>
            <person name="Muffato M."/>
            <person name="Louis A."/>
            <person name="Butcher S."/>
            <person name="Tsagkogeorga G."/>
            <person name="Konrad A."/>
            <person name="Singh S."/>
            <person name="Jensen M.F."/>
            <person name="Cong E.H."/>
            <person name="Eikeseth-Otteraa H."/>
            <person name="Noel B."/>
            <person name="Anthouard V."/>
            <person name="Porcel B.M."/>
            <person name="Kachouri-Lafond R."/>
            <person name="Nishino A."/>
            <person name="Ugolini M."/>
            <person name="Chourrout P."/>
            <person name="Nishida H."/>
            <person name="Aasland R."/>
            <person name="Huzurbazar S."/>
            <person name="Westhof E."/>
            <person name="Delsuc F."/>
            <person name="Lehrach H."/>
            <person name="Reinhardt R."/>
            <person name="Weissenbach J."/>
            <person name="Roy S.W."/>
            <person name="Artiguenave F."/>
            <person name="Postlethwait J.H."/>
            <person name="Manak J.R."/>
            <person name="Thompson E.M."/>
            <person name="Jaillon O."/>
            <person name="Du Pasquier L."/>
            <person name="Boudinot P."/>
            <person name="Liberles D.A."/>
            <person name="Volff J.N."/>
            <person name="Philippe H."/>
            <person name="Lenhard B."/>
            <person name="Roest Crollius H."/>
            <person name="Wincker P."/>
            <person name="Chourrout D."/>
        </authorList>
    </citation>
    <scope>NUCLEOTIDE SEQUENCE [LARGE SCALE GENOMIC DNA]</scope>
</reference>
<dbReference type="GO" id="GO:0141221">
    <property type="term" value="F:histone deacetylase activity, hydrolytic mechanism"/>
    <property type="evidence" value="ECO:0007669"/>
    <property type="project" value="UniProtKB-EC"/>
</dbReference>
<evidence type="ECO:0000256" key="10">
    <source>
        <dbReference type="ARBA" id="ARBA00022723"/>
    </source>
</evidence>
<dbReference type="OrthoDB" id="73273at2759"/>
<keyword evidence="12" id="KW-0156">Chromatin regulator</keyword>
<evidence type="ECO:0000256" key="8">
    <source>
        <dbReference type="ARBA" id="ARBA00022490"/>
    </source>
</evidence>
<dbReference type="GO" id="GO:0031507">
    <property type="term" value="P:heterochromatin formation"/>
    <property type="evidence" value="ECO:0007669"/>
    <property type="project" value="TreeGrafter"/>
</dbReference>
<evidence type="ECO:0000256" key="14">
    <source>
        <dbReference type="ARBA" id="ARBA00023163"/>
    </source>
</evidence>
<evidence type="ECO:0000256" key="9">
    <source>
        <dbReference type="ARBA" id="ARBA00022491"/>
    </source>
</evidence>
<evidence type="ECO:0000256" key="15">
    <source>
        <dbReference type="ARBA" id="ARBA00023242"/>
    </source>
</evidence>
<dbReference type="GO" id="GO:0005634">
    <property type="term" value="C:nucleus"/>
    <property type="evidence" value="ECO:0007669"/>
    <property type="project" value="UniProtKB-SubCell"/>
</dbReference>
<evidence type="ECO:0000256" key="5">
    <source>
        <dbReference type="ARBA" id="ARBA00006457"/>
    </source>
</evidence>
<dbReference type="InterPro" id="IPR037138">
    <property type="entry name" value="His_deacetylse_dom_sf"/>
</dbReference>